<dbReference type="RefSeq" id="WP_147385239.1">
    <property type="nucleotide sequence ID" value="NZ_QYZD01000049.1"/>
</dbReference>
<feature type="transmembrane region" description="Helical" evidence="1">
    <location>
        <begin position="7"/>
        <end position="27"/>
    </location>
</feature>
<proteinExistence type="predicted"/>
<reference evidence="2 3" key="1">
    <citation type="submission" date="2018-09" db="EMBL/GenBank/DDBJ databases">
        <title>Paenibacillus SK2017-BO5.</title>
        <authorList>
            <person name="Piskunova J.V."/>
            <person name="Dubiley S.A."/>
            <person name="Severinov K.V."/>
        </authorList>
    </citation>
    <scope>NUCLEOTIDE SEQUENCE [LARGE SCALE GENOMIC DNA]</scope>
    <source>
        <strain evidence="2 3">BO5</strain>
    </source>
</reference>
<accession>A0A3A3GVM1</accession>
<comment type="caution">
    <text evidence="2">The sequence shown here is derived from an EMBL/GenBank/DDBJ whole genome shotgun (WGS) entry which is preliminary data.</text>
</comment>
<name>A0A3A3GVM1_PANTH</name>
<dbReference type="EMBL" id="QYZD01000049">
    <property type="protein sequence ID" value="RJG17663.1"/>
    <property type="molecule type" value="Genomic_DNA"/>
</dbReference>
<keyword evidence="1" id="KW-0812">Transmembrane</keyword>
<dbReference type="Proteomes" id="UP000266177">
    <property type="component" value="Unassembled WGS sequence"/>
</dbReference>
<evidence type="ECO:0000313" key="3">
    <source>
        <dbReference type="Proteomes" id="UP000266177"/>
    </source>
</evidence>
<keyword evidence="1" id="KW-1133">Transmembrane helix</keyword>
<dbReference type="AlphaFoldDB" id="A0A3A3GVM1"/>
<dbReference type="OrthoDB" id="2673596at2"/>
<keyword evidence="1" id="KW-0472">Membrane</keyword>
<evidence type="ECO:0000256" key="1">
    <source>
        <dbReference type="SAM" id="Phobius"/>
    </source>
</evidence>
<organism evidence="2 3">
    <name type="scientific">Paenibacillus thiaminolyticus</name>
    <name type="common">Bacillus thiaminolyticus</name>
    <dbReference type="NCBI Taxonomy" id="49283"/>
    <lineage>
        <taxon>Bacteria</taxon>
        <taxon>Bacillati</taxon>
        <taxon>Bacillota</taxon>
        <taxon>Bacilli</taxon>
        <taxon>Bacillales</taxon>
        <taxon>Paenibacillaceae</taxon>
        <taxon>Paenibacillus</taxon>
    </lineage>
</organism>
<evidence type="ECO:0000313" key="2">
    <source>
        <dbReference type="EMBL" id="RJG17663.1"/>
    </source>
</evidence>
<gene>
    <name evidence="2" type="ORF">DQX05_27855</name>
</gene>
<protein>
    <submittedName>
        <fullName evidence="2">Uncharacterized protein</fullName>
    </submittedName>
</protein>
<sequence length="185" mass="21519">MNKRKRALIAGFLILAVILTVVVIKIINRDPIAPFQSRAGSMHQLDRDSRVTYTINSHHVDFFTDSNGETLVFYSDANHDIIKYLYFPKWTPEDARVHWHLSARQDSVIFTSVLLDEAIDRITVKAEDGREMSKELHPIQYNNYRFVIAVDNRIQQSPVDITGYSKENKVVYKNVNQKYDKSLFK</sequence>